<protein>
    <recommendedName>
        <fullName evidence="3">NACHT domain-containing protein</fullName>
    </recommendedName>
</protein>
<evidence type="ECO:0000313" key="5">
    <source>
        <dbReference type="Proteomes" id="UP000298030"/>
    </source>
</evidence>
<feature type="domain" description="NACHT" evidence="3">
    <location>
        <begin position="102"/>
        <end position="248"/>
    </location>
</feature>
<comment type="caution">
    <text evidence="4">The sequence shown here is derived from an EMBL/GenBank/DDBJ whole genome shotgun (WGS) entry which is preliminary data.</text>
</comment>
<accession>A0A4Y7T433</accession>
<gene>
    <name evidence="4" type="ORF">FA13DRAFT_681566</name>
</gene>
<sequence>MNGPLCPSFVPPSPPPSLPPTPQTSLYQNASNFSIGAQNVTVHNGTHTAYIGGIEPPQAIPNADHNRNRKISPPDSHCLPGTRNSLRSKILSWAQDPQSDQVILWLCGSVGSGKSAVAQAVAEELDRRRRLAASFFFFRGSGERSRFTRFPITLANQIASAMPEAAKYVWEALAKLSGWSVRKQMEELVYGPIQRAFADSPKEGPVIIVIDGLDECEDRDEVEEFIDHLLEYFDERSPLNFRLIISSRIEEHIQSRLETQAVQIENLANHLLGDDILTFLTVTFSRAARQSRVIRAYGKWPTDMELKTLLEHISGSFIFASTLLKYILGPSDSDGLTPMERLPLALDMNPGLDGLYTDTLKRCCTFPHFTDIISAIGLAFDPMSIATLSWFLGIPSFRVLNVLVNLQAIIHVPGDDHHTPITLFHSSLRDFLVTESRSGPFFISPVHHERFAFRWLEAVPPSEAPNWRRLLSSVFPGRLFDVTPRPVALGIPLAWAEPHHFQYSSVYQWDHWTFLPSGPSRRLGACPHRGGVCPVP</sequence>
<dbReference type="EMBL" id="QPFP01000029">
    <property type="protein sequence ID" value="TEB28936.1"/>
    <property type="molecule type" value="Genomic_DNA"/>
</dbReference>
<dbReference type="Pfam" id="PF24883">
    <property type="entry name" value="NPHP3_N"/>
    <property type="match status" value="1"/>
</dbReference>
<dbReference type="InterPro" id="IPR027417">
    <property type="entry name" value="P-loop_NTPase"/>
</dbReference>
<dbReference type="PANTHER" id="PTHR10039:SF14">
    <property type="entry name" value="NACHT DOMAIN-CONTAINING PROTEIN"/>
    <property type="match status" value="1"/>
</dbReference>
<dbReference type="OrthoDB" id="163438at2759"/>
<dbReference type="PROSITE" id="PS50837">
    <property type="entry name" value="NACHT"/>
    <property type="match status" value="1"/>
</dbReference>
<evidence type="ECO:0000256" key="2">
    <source>
        <dbReference type="SAM" id="MobiDB-lite"/>
    </source>
</evidence>
<dbReference type="InterPro" id="IPR056884">
    <property type="entry name" value="NPHP3-like_N"/>
</dbReference>
<organism evidence="4 5">
    <name type="scientific">Coprinellus micaceus</name>
    <name type="common">Glistening ink-cap mushroom</name>
    <name type="synonym">Coprinus micaceus</name>
    <dbReference type="NCBI Taxonomy" id="71717"/>
    <lineage>
        <taxon>Eukaryota</taxon>
        <taxon>Fungi</taxon>
        <taxon>Dikarya</taxon>
        <taxon>Basidiomycota</taxon>
        <taxon>Agaricomycotina</taxon>
        <taxon>Agaricomycetes</taxon>
        <taxon>Agaricomycetidae</taxon>
        <taxon>Agaricales</taxon>
        <taxon>Agaricineae</taxon>
        <taxon>Psathyrellaceae</taxon>
        <taxon>Coprinellus</taxon>
    </lineage>
</organism>
<keyword evidence="5" id="KW-1185">Reference proteome</keyword>
<evidence type="ECO:0000313" key="4">
    <source>
        <dbReference type="EMBL" id="TEB28936.1"/>
    </source>
</evidence>
<proteinExistence type="predicted"/>
<dbReference type="Proteomes" id="UP000298030">
    <property type="component" value="Unassembled WGS sequence"/>
</dbReference>
<reference evidence="4 5" key="1">
    <citation type="journal article" date="2019" name="Nat. Ecol. Evol.">
        <title>Megaphylogeny resolves global patterns of mushroom evolution.</title>
        <authorList>
            <person name="Varga T."/>
            <person name="Krizsan K."/>
            <person name="Foldi C."/>
            <person name="Dima B."/>
            <person name="Sanchez-Garcia M."/>
            <person name="Sanchez-Ramirez S."/>
            <person name="Szollosi G.J."/>
            <person name="Szarkandi J.G."/>
            <person name="Papp V."/>
            <person name="Albert L."/>
            <person name="Andreopoulos W."/>
            <person name="Angelini C."/>
            <person name="Antonin V."/>
            <person name="Barry K.W."/>
            <person name="Bougher N.L."/>
            <person name="Buchanan P."/>
            <person name="Buyck B."/>
            <person name="Bense V."/>
            <person name="Catcheside P."/>
            <person name="Chovatia M."/>
            <person name="Cooper J."/>
            <person name="Damon W."/>
            <person name="Desjardin D."/>
            <person name="Finy P."/>
            <person name="Geml J."/>
            <person name="Haridas S."/>
            <person name="Hughes K."/>
            <person name="Justo A."/>
            <person name="Karasinski D."/>
            <person name="Kautmanova I."/>
            <person name="Kiss B."/>
            <person name="Kocsube S."/>
            <person name="Kotiranta H."/>
            <person name="LaButti K.M."/>
            <person name="Lechner B.E."/>
            <person name="Liimatainen K."/>
            <person name="Lipzen A."/>
            <person name="Lukacs Z."/>
            <person name="Mihaltcheva S."/>
            <person name="Morgado L.N."/>
            <person name="Niskanen T."/>
            <person name="Noordeloos M.E."/>
            <person name="Ohm R.A."/>
            <person name="Ortiz-Santana B."/>
            <person name="Ovrebo C."/>
            <person name="Racz N."/>
            <person name="Riley R."/>
            <person name="Savchenko A."/>
            <person name="Shiryaev A."/>
            <person name="Soop K."/>
            <person name="Spirin V."/>
            <person name="Szebenyi C."/>
            <person name="Tomsovsky M."/>
            <person name="Tulloss R.E."/>
            <person name="Uehling J."/>
            <person name="Grigoriev I.V."/>
            <person name="Vagvolgyi C."/>
            <person name="Papp T."/>
            <person name="Martin F.M."/>
            <person name="Miettinen O."/>
            <person name="Hibbett D.S."/>
            <person name="Nagy L.G."/>
        </authorList>
    </citation>
    <scope>NUCLEOTIDE SEQUENCE [LARGE SCALE GENOMIC DNA]</scope>
    <source>
        <strain evidence="4 5">FP101781</strain>
    </source>
</reference>
<name>A0A4Y7T433_COPMI</name>
<dbReference type="AlphaFoldDB" id="A0A4Y7T433"/>
<dbReference type="STRING" id="71717.A0A4Y7T433"/>
<dbReference type="SUPFAM" id="SSF52540">
    <property type="entry name" value="P-loop containing nucleoside triphosphate hydrolases"/>
    <property type="match status" value="1"/>
</dbReference>
<dbReference type="InterPro" id="IPR007111">
    <property type="entry name" value="NACHT_NTPase"/>
</dbReference>
<feature type="region of interest" description="Disordered" evidence="2">
    <location>
        <begin position="55"/>
        <end position="79"/>
    </location>
</feature>
<feature type="region of interest" description="Disordered" evidence="2">
    <location>
        <begin position="1"/>
        <end position="22"/>
    </location>
</feature>
<dbReference type="PANTHER" id="PTHR10039">
    <property type="entry name" value="AMELOGENIN"/>
    <property type="match status" value="1"/>
</dbReference>
<keyword evidence="1" id="KW-0677">Repeat</keyword>
<dbReference type="Gene3D" id="3.40.50.300">
    <property type="entry name" value="P-loop containing nucleotide triphosphate hydrolases"/>
    <property type="match status" value="1"/>
</dbReference>
<evidence type="ECO:0000256" key="1">
    <source>
        <dbReference type="ARBA" id="ARBA00022737"/>
    </source>
</evidence>
<evidence type="ECO:0000259" key="3">
    <source>
        <dbReference type="PROSITE" id="PS50837"/>
    </source>
</evidence>
<feature type="compositionally biased region" description="Pro residues" evidence="2">
    <location>
        <begin position="9"/>
        <end position="22"/>
    </location>
</feature>